<sequence length="448" mass="45966">MPRVMSKAASVSHAAPLSERVAAAAAGLGAVAIAADGCSAAEAAADSFAGGRLLKAYGHDARIFDLCFHPASSGLLVSASDDCTAGVWRRQQGGSAAAGRYMQTASFRGHGDSVMRAVWSPDGQMVASGSSDGVVCLWQPTEAALTSRHNLGAAGTRHLATLEGHPEEVYACVFLQQQQQAQQQQQLQGGSGSAGQPPERLVAASGESLFLWDVSTQALLQAVPSPPVPKAAAAVPERWRPGYLFGVAAQPDGPLLGAACSDGRLRLWAREGGDSAITPLCTLPWNQAMGADCCFAPGGLFCACSKDGSLIVMDVRQGRCLQHVQLDTPLLSCTLLQGSSGSGPGPGSRILVASGADGAVHFVDTETGEAASLLPEAAPVRPLLCAALSSDGACLAASGEAVLLEEQDMLSSTPSSAQAAPSSKMSGHQPAPKWSPMHIWQRSKQAPP</sequence>
<feature type="repeat" description="WD" evidence="1">
    <location>
        <begin position="56"/>
        <end position="98"/>
    </location>
</feature>
<dbReference type="PANTHER" id="PTHR19879:SF9">
    <property type="entry name" value="TRANSCRIPTION INITIATION FACTOR TFIID SUBUNIT 5"/>
    <property type="match status" value="1"/>
</dbReference>
<dbReference type="Gene3D" id="2.130.10.10">
    <property type="entry name" value="YVTN repeat-like/Quinoprotein amine dehydrogenase"/>
    <property type="match status" value="2"/>
</dbReference>
<dbReference type="Proteomes" id="UP001055712">
    <property type="component" value="Unassembled WGS sequence"/>
</dbReference>
<dbReference type="PANTHER" id="PTHR19879">
    <property type="entry name" value="TRANSCRIPTION INITIATION FACTOR TFIID"/>
    <property type="match status" value="1"/>
</dbReference>
<name>A0A9D4TNR8_CHLVU</name>
<organism evidence="3 4">
    <name type="scientific">Chlorella vulgaris</name>
    <name type="common">Green alga</name>
    <dbReference type="NCBI Taxonomy" id="3077"/>
    <lineage>
        <taxon>Eukaryota</taxon>
        <taxon>Viridiplantae</taxon>
        <taxon>Chlorophyta</taxon>
        <taxon>core chlorophytes</taxon>
        <taxon>Trebouxiophyceae</taxon>
        <taxon>Chlorellales</taxon>
        <taxon>Chlorellaceae</taxon>
        <taxon>Chlorella clade</taxon>
        <taxon>Chlorella</taxon>
    </lineage>
</organism>
<dbReference type="InterPro" id="IPR015943">
    <property type="entry name" value="WD40/YVTN_repeat-like_dom_sf"/>
</dbReference>
<dbReference type="PROSITE" id="PS50082">
    <property type="entry name" value="WD_REPEATS_2"/>
    <property type="match status" value="2"/>
</dbReference>
<dbReference type="SMART" id="SM00320">
    <property type="entry name" value="WD40"/>
    <property type="match status" value="6"/>
</dbReference>
<evidence type="ECO:0000313" key="3">
    <source>
        <dbReference type="EMBL" id="KAI3430565.1"/>
    </source>
</evidence>
<comment type="caution">
    <text evidence="3">The sequence shown here is derived from an EMBL/GenBank/DDBJ whole genome shotgun (WGS) entry which is preliminary data.</text>
</comment>
<accession>A0A9D4TNR8</accession>
<dbReference type="InterPro" id="IPR001680">
    <property type="entry name" value="WD40_rpt"/>
</dbReference>
<dbReference type="SUPFAM" id="SSF50978">
    <property type="entry name" value="WD40 repeat-like"/>
    <property type="match status" value="1"/>
</dbReference>
<evidence type="ECO:0000256" key="1">
    <source>
        <dbReference type="PROSITE-ProRule" id="PRU00221"/>
    </source>
</evidence>
<dbReference type="OrthoDB" id="269872at2759"/>
<keyword evidence="1" id="KW-0853">WD repeat</keyword>
<keyword evidence="4" id="KW-1185">Reference proteome</keyword>
<feature type="compositionally biased region" description="Low complexity" evidence="2">
    <location>
        <begin position="411"/>
        <end position="423"/>
    </location>
</feature>
<proteinExistence type="predicted"/>
<protein>
    <submittedName>
        <fullName evidence="3">Uncharacterized protein</fullName>
    </submittedName>
</protein>
<dbReference type="EMBL" id="SIDB01000007">
    <property type="protein sequence ID" value="KAI3430565.1"/>
    <property type="molecule type" value="Genomic_DNA"/>
</dbReference>
<reference evidence="3" key="2">
    <citation type="submission" date="2020-11" db="EMBL/GenBank/DDBJ databases">
        <authorList>
            <person name="Cecchin M."/>
            <person name="Marcolungo L."/>
            <person name="Rossato M."/>
            <person name="Girolomoni L."/>
            <person name="Cosentino E."/>
            <person name="Cuine S."/>
            <person name="Li-Beisson Y."/>
            <person name="Delledonne M."/>
            <person name="Ballottari M."/>
        </authorList>
    </citation>
    <scope>NUCLEOTIDE SEQUENCE</scope>
    <source>
        <strain evidence="3">211/11P</strain>
        <tissue evidence="3">Whole cell</tissue>
    </source>
</reference>
<evidence type="ECO:0000313" key="4">
    <source>
        <dbReference type="Proteomes" id="UP001055712"/>
    </source>
</evidence>
<dbReference type="AlphaFoldDB" id="A0A9D4TNR8"/>
<dbReference type="PROSITE" id="PS50294">
    <property type="entry name" value="WD_REPEATS_REGION"/>
    <property type="match status" value="1"/>
</dbReference>
<dbReference type="InterPro" id="IPR036322">
    <property type="entry name" value="WD40_repeat_dom_sf"/>
</dbReference>
<feature type="region of interest" description="Disordered" evidence="2">
    <location>
        <begin position="408"/>
        <end position="448"/>
    </location>
</feature>
<reference evidence="3" key="1">
    <citation type="journal article" date="2019" name="Plant J.">
        <title>Chlorella vulgaris genome assembly and annotation reveals the molecular basis for metabolic acclimation to high light conditions.</title>
        <authorList>
            <person name="Cecchin M."/>
            <person name="Marcolungo L."/>
            <person name="Rossato M."/>
            <person name="Girolomoni L."/>
            <person name="Cosentino E."/>
            <person name="Cuine S."/>
            <person name="Li-Beisson Y."/>
            <person name="Delledonne M."/>
            <person name="Ballottari M."/>
        </authorList>
    </citation>
    <scope>NUCLEOTIDE SEQUENCE</scope>
    <source>
        <strain evidence="3">211/11P</strain>
    </source>
</reference>
<gene>
    <name evidence="3" type="ORF">D9Q98_005158</name>
</gene>
<dbReference type="Pfam" id="PF00400">
    <property type="entry name" value="WD40"/>
    <property type="match status" value="3"/>
</dbReference>
<feature type="repeat" description="WD" evidence="1">
    <location>
        <begin position="107"/>
        <end position="139"/>
    </location>
</feature>
<evidence type="ECO:0000256" key="2">
    <source>
        <dbReference type="SAM" id="MobiDB-lite"/>
    </source>
</evidence>